<feature type="region of interest" description="Disordered" evidence="1">
    <location>
        <begin position="642"/>
        <end position="698"/>
    </location>
</feature>
<evidence type="ECO:0000256" key="1">
    <source>
        <dbReference type="SAM" id="MobiDB-lite"/>
    </source>
</evidence>
<feature type="compositionally biased region" description="Basic residues" evidence="1">
    <location>
        <begin position="205"/>
        <end position="220"/>
    </location>
</feature>
<feature type="compositionally biased region" description="Polar residues" evidence="1">
    <location>
        <begin position="678"/>
        <end position="698"/>
    </location>
</feature>
<dbReference type="EMBL" id="MLAK01000815">
    <property type="protein sequence ID" value="OHT03824.1"/>
    <property type="molecule type" value="Genomic_DNA"/>
</dbReference>
<feature type="region of interest" description="Disordered" evidence="1">
    <location>
        <begin position="310"/>
        <end position="356"/>
    </location>
</feature>
<feature type="region of interest" description="Disordered" evidence="1">
    <location>
        <begin position="438"/>
        <end position="488"/>
    </location>
</feature>
<organism evidence="2 3">
    <name type="scientific">Tritrichomonas foetus</name>
    <dbReference type="NCBI Taxonomy" id="1144522"/>
    <lineage>
        <taxon>Eukaryota</taxon>
        <taxon>Metamonada</taxon>
        <taxon>Parabasalia</taxon>
        <taxon>Tritrichomonadida</taxon>
        <taxon>Tritrichomonadidae</taxon>
        <taxon>Tritrichomonas</taxon>
    </lineage>
</organism>
<feature type="compositionally biased region" description="Basic residues" evidence="1">
    <location>
        <begin position="144"/>
        <end position="161"/>
    </location>
</feature>
<feature type="region of interest" description="Disordered" evidence="1">
    <location>
        <begin position="500"/>
        <end position="544"/>
    </location>
</feature>
<name>A0A1J4JZB3_9EUKA</name>
<dbReference type="AlphaFoldDB" id="A0A1J4JZB3"/>
<feature type="compositionally biased region" description="Low complexity" evidence="1">
    <location>
        <begin position="649"/>
        <end position="660"/>
    </location>
</feature>
<sequence>MISSIEDRLSEIRSRMKTGDIIINPYNDFRKRKNARQNALRKYEKSDDFNDSLRTIESSDETYSENVTNDIEKSYSSNEIQEIEIPINEIENEFNVNIMTNTKRKPRKNHQSEKDLIDQNEAEIVSSNLNENILLKNETPPNKRISRRKGPINSKQRRKKSIEKNLNQNLNEKVDDIEKKENENEKKAELNENDSLLNLNEIHEKKRFKNRKKTKNHPKKQTKESENEELNHSNKEINKENKEEINKVNKEEININSKNDVEKSNEQGIQDSNVKKSNLKKKNRNPEVHLNAPSEKSIDVSNNLTIPLRNRRKNLKSREQVKHVKKESSLSCERRSRSLELEPNEGEKRRQKSHRKTLISEYQQTESFFEKKNHQNLKKKINRNKIPPQIHKIENNCEKSMKLEFTPVELIIDQPLNRIKLNLVISDSISHSTLSKRFKNGKHQIDSNEKEEEENIRKVSKSSKSINSMKKIEVQHRKRNISQSNKEVINNSEIKNIIKRKKNSNKTRRKQNNSKETEEIPSNKEIESPETKFNSINKESNDNFQNNKQACEKVDIIGEFNSKIANNELIFNENKNVEQNNNLNKIHQEEKSNSPSNKNLNHDLNDNENRKDDQLIEHVGPNIGSIDSIILDTNIVNPIYDENDYEQPSNSFLNSRSSDSTESEKLSSVAKNYGVDSLANNPSNKYSQERTASLSKMPSQFPALNSNIM</sequence>
<protein>
    <submittedName>
        <fullName evidence="2">Uncharacterized protein</fullName>
    </submittedName>
</protein>
<gene>
    <name evidence="2" type="ORF">TRFO_01522</name>
</gene>
<reference evidence="2" key="1">
    <citation type="submission" date="2016-10" db="EMBL/GenBank/DDBJ databases">
        <authorList>
            <person name="Benchimol M."/>
            <person name="Almeida L.G."/>
            <person name="Vasconcelos A.T."/>
            <person name="Perreira-Neves A."/>
            <person name="Rosa I.A."/>
            <person name="Tasca T."/>
            <person name="Bogo M.R."/>
            <person name="de Souza W."/>
        </authorList>
    </citation>
    <scope>NUCLEOTIDE SEQUENCE [LARGE SCALE GENOMIC DNA]</scope>
    <source>
        <strain evidence="2">K</strain>
    </source>
</reference>
<dbReference type="Proteomes" id="UP000179807">
    <property type="component" value="Unassembled WGS sequence"/>
</dbReference>
<feature type="compositionally biased region" description="Polar residues" evidence="1">
    <location>
        <begin position="531"/>
        <end position="544"/>
    </location>
</feature>
<feature type="compositionally biased region" description="Basic residues" evidence="1">
    <location>
        <begin position="500"/>
        <end position="512"/>
    </location>
</feature>
<feature type="region of interest" description="Disordered" evidence="1">
    <location>
        <begin position="133"/>
        <end position="170"/>
    </location>
</feature>
<feature type="region of interest" description="Disordered" evidence="1">
    <location>
        <begin position="589"/>
        <end position="608"/>
    </location>
</feature>
<dbReference type="GeneID" id="94824850"/>
<evidence type="ECO:0000313" key="2">
    <source>
        <dbReference type="EMBL" id="OHT03824.1"/>
    </source>
</evidence>
<proteinExistence type="predicted"/>
<feature type="compositionally biased region" description="Basic and acidic residues" evidence="1">
    <location>
        <begin position="221"/>
        <end position="265"/>
    </location>
</feature>
<comment type="caution">
    <text evidence="2">The sequence shown here is derived from an EMBL/GenBank/DDBJ whole genome shotgun (WGS) entry which is preliminary data.</text>
</comment>
<evidence type="ECO:0000313" key="3">
    <source>
        <dbReference type="Proteomes" id="UP000179807"/>
    </source>
</evidence>
<feature type="compositionally biased region" description="Basic and acidic residues" evidence="1">
    <location>
        <begin position="513"/>
        <end position="530"/>
    </location>
</feature>
<dbReference type="VEuPathDB" id="TrichDB:TRFO_01522"/>
<keyword evidence="3" id="KW-1185">Reference proteome</keyword>
<dbReference type="RefSeq" id="XP_068356960.1">
    <property type="nucleotide sequence ID" value="XM_068490146.1"/>
</dbReference>
<feature type="compositionally biased region" description="Basic and acidic residues" evidence="1">
    <location>
        <begin position="316"/>
        <end position="348"/>
    </location>
</feature>
<feature type="region of interest" description="Disordered" evidence="1">
    <location>
        <begin position="182"/>
        <end position="296"/>
    </location>
</feature>
<accession>A0A1J4JZB3</accession>